<evidence type="ECO:0000313" key="7">
    <source>
        <dbReference type="EMBL" id="MTD32495.1"/>
    </source>
</evidence>
<keyword evidence="8" id="KW-1185">Reference proteome</keyword>
<comment type="caution">
    <text evidence="7">The sequence shown here is derived from an EMBL/GenBank/DDBJ whole genome shotgun (WGS) entry which is preliminary data.</text>
</comment>
<proteinExistence type="predicted"/>
<dbReference type="GO" id="GO:0004601">
    <property type="term" value="F:peroxidase activity"/>
    <property type="evidence" value="ECO:0007669"/>
    <property type="project" value="UniProtKB-KW"/>
</dbReference>
<dbReference type="InterPro" id="IPR048328">
    <property type="entry name" value="Dyp_perox_C"/>
</dbReference>
<dbReference type="Proteomes" id="UP000446658">
    <property type="component" value="Unassembled WGS sequence"/>
</dbReference>
<evidence type="ECO:0000256" key="4">
    <source>
        <dbReference type="ARBA" id="ARBA00023002"/>
    </source>
</evidence>
<keyword evidence="2 7" id="KW-0575">Peroxidase</keyword>
<feature type="domain" description="Dyp-type peroxidase C-terminal" evidence="6">
    <location>
        <begin position="126"/>
        <end position="281"/>
    </location>
</feature>
<dbReference type="PANTHER" id="PTHR30521:SF0">
    <property type="entry name" value="DYP-TYPE PEROXIDASE FAMILY PROTEIN"/>
    <property type="match status" value="1"/>
</dbReference>
<evidence type="ECO:0000256" key="1">
    <source>
        <dbReference type="ARBA" id="ARBA00001970"/>
    </source>
</evidence>
<accession>A0A844GD36</accession>
<gene>
    <name evidence="7" type="ORF">GKE73_01910</name>
</gene>
<name>A0A844GD36_9NEIS</name>
<organism evidence="7 8">
    <name type="scientific">Paludibacterium denitrificans</name>
    <dbReference type="NCBI Taxonomy" id="2675226"/>
    <lineage>
        <taxon>Bacteria</taxon>
        <taxon>Pseudomonadati</taxon>
        <taxon>Pseudomonadota</taxon>
        <taxon>Betaproteobacteria</taxon>
        <taxon>Neisseriales</taxon>
        <taxon>Chromobacteriaceae</taxon>
        <taxon>Paludibacterium</taxon>
    </lineage>
</organism>
<protein>
    <submittedName>
        <fullName evidence="7">Dyp-type peroxidase</fullName>
    </submittedName>
</protein>
<dbReference type="AlphaFoldDB" id="A0A844GD36"/>
<dbReference type="InterPro" id="IPR006314">
    <property type="entry name" value="Dyp_peroxidase"/>
</dbReference>
<dbReference type="RefSeq" id="WP_230368929.1">
    <property type="nucleotide sequence ID" value="NZ_WLYX01000001.1"/>
</dbReference>
<dbReference type="NCBIfam" id="TIGR01413">
    <property type="entry name" value="Dyp_perox_fam"/>
    <property type="match status" value="1"/>
</dbReference>
<dbReference type="SUPFAM" id="SSF54909">
    <property type="entry name" value="Dimeric alpha+beta barrel"/>
    <property type="match status" value="1"/>
</dbReference>
<evidence type="ECO:0000313" key="8">
    <source>
        <dbReference type="Proteomes" id="UP000446658"/>
    </source>
</evidence>
<dbReference type="GO" id="GO:0005829">
    <property type="term" value="C:cytosol"/>
    <property type="evidence" value="ECO:0007669"/>
    <property type="project" value="TreeGrafter"/>
</dbReference>
<reference evidence="7 8" key="1">
    <citation type="submission" date="2019-11" db="EMBL/GenBank/DDBJ databases">
        <title>Draft genome sequence of Paludibacterium sp. dN18-1.</title>
        <authorList>
            <person name="Im W.-T."/>
        </authorList>
    </citation>
    <scope>NUCLEOTIDE SEQUENCE [LARGE SCALE GENOMIC DNA]</scope>
    <source>
        <strain evidence="8">dN 18-1</strain>
    </source>
</reference>
<keyword evidence="3" id="KW-0479">Metal-binding</keyword>
<dbReference type="Pfam" id="PF20628">
    <property type="entry name" value="Dyp_perox_C"/>
    <property type="match status" value="1"/>
</dbReference>
<dbReference type="EMBL" id="WLYX01000001">
    <property type="protein sequence ID" value="MTD32495.1"/>
    <property type="molecule type" value="Genomic_DNA"/>
</dbReference>
<evidence type="ECO:0000256" key="2">
    <source>
        <dbReference type="ARBA" id="ARBA00022559"/>
    </source>
</evidence>
<comment type="cofactor">
    <cofactor evidence="1">
        <name>heme b</name>
        <dbReference type="ChEBI" id="CHEBI:60344"/>
    </cofactor>
</comment>
<keyword evidence="5" id="KW-0408">Iron</keyword>
<dbReference type="GO" id="GO:0046872">
    <property type="term" value="F:metal ion binding"/>
    <property type="evidence" value="ECO:0007669"/>
    <property type="project" value="UniProtKB-KW"/>
</dbReference>
<evidence type="ECO:0000259" key="6">
    <source>
        <dbReference type="Pfam" id="PF20628"/>
    </source>
</evidence>
<dbReference type="InterPro" id="IPR011008">
    <property type="entry name" value="Dimeric_a/b-barrel"/>
</dbReference>
<evidence type="ECO:0000256" key="5">
    <source>
        <dbReference type="ARBA" id="ARBA00023004"/>
    </source>
</evidence>
<sequence>MANTQPGILAPIPSVGRHLYFSIEHSNEIASCLQALRAFVDGEQVVVGLGQSTVLALGHAIAGLKPFPDSVAPGLDIPATPAALWCWLRGEDNGKLFHVTRKLEQLLAPAFRLSHSLSTFKYDSGRDLTGYEDGTENPEGDEALAAAIVAGQGAGLDGSSFVAVQQWVHQMEAFSNLPQQEQDNIMGRRPADNEELDDAPLSAHVKRTAQESFDPEAFILRRSMPWAEQGKGGLAFVAFGKSLAAFEAQWRRMTGQEDGICDALFRFTRPVTGAYFWCPPLANQQLDLSALGL</sequence>
<keyword evidence="4" id="KW-0560">Oxidoreductase</keyword>
<dbReference type="PANTHER" id="PTHR30521">
    <property type="entry name" value="DEFERROCHELATASE/PEROXIDASE"/>
    <property type="match status" value="1"/>
</dbReference>
<evidence type="ECO:0000256" key="3">
    <source>
        <dbReference type="ARBA" id="ARBA00022723"/>
    </source>
</evidence>
<dbReference type="GO" id="GO:0020037">
    <property type="term" value="F:heme binding"/>
    <property type="evidence" value="ECO:0007669"/>
    <property type="project" value="InterPro"/>
</dbReference>
<dbReference type="PROSITE" id="PS51404">
    <property type="entry name" value="DYP_PEROXIDASE"/>
    <property type="match status" value="1"/>
</dbReference>